<keyword evidence="8" id="KW-0811">Translocation</keyword>
<evidence type="ECO:0000256" key="7">
    <source>
        <dbReference type="ARBA" id="ARBA00022989"/>
    </source>
</evidence>
<evidence type="ECO:0000256" key="8">
    <source>
        <dbReference type="ARBA" id="ARBA00023010"/>
    </source>
</evidence>
<keyword evidence="3" id="KW-0813">Transport</keyword>
<evidence type="ECO:0000256" key="2">
    <source>
        <dbReference type="ARBA" id="ARBA00006742"/>
    </source>
</evidence>
<feature type="compositionally biased region" description="Polar residues" evidence="10">
    <location>
        <begin position="88"/>
        <end position="97"/>
    </location>
</feature>
<dbReference type="RefSeq" id="WP_004227868.1">
    <property type="nucleotide sequence ID" value="NZ_AEUV02000002.1"/>
</dbReference>
<keyword evidence="6" id="KW-0653">Protein transport</keyword>
<keyword evidence="13" id="KW-1185">Reference proteome</keyword>
<dbReference type="EMBL" id="AEUV02000002">
    <property type="protein sequence ID" value="EHI74544.1"/>
    <property type="molecule type" value="Genomic_DNA"/>
</dbReference>
<dbReference type="STRING" id="873449.STRCR_0209"/>
<dbReference type="NCBIfam" id="TIGR00739">
    <property type="entry name" value="yajC"/>
    <property type="match status" value="1"/>
</dbReference>
<comment type="caution">
    <text evidence="12">The sequence shown here is derived from an EMBL/GenBank/DDBJ whole genome shotgun (WGS) entry which is preliminary data.</text>
</comment>
<reference evidence="12" key="1">
    <citation type="submission" date="2011-07" db="EMBL/GenBank/DDBJ databases">
        <authorList>
            <person name="Stanhope M.J."/>
            <person name="Durkin A.S."/>
            <person name="Hostetler J."/>
            <person name="Kim M."/>
            <person name="Radune D."/>
            <person name="Singh I."/>
            <person name="Town C.D."/>
        </authorList>
    </citation>
    <scope>NUCLEOTIDE SEQUENCE [LARGE SCALE GENOMIC DNA]</scope>
    <source>
        <strain evidence="12">HS-6</strain>
    </source>
</reference>
<comment type="subcellular location">
    <subcellularLocation>
        <location evidence="1">Cell membrane</location>
        <topology evidence="1">Single-pass membrane protein</topology>
    </subcellularLocation>
</comment>
<evidence type="ECO:0000256" key="3">
    <source>
        <dbReference type="ARBA" id="ARBA00022448"/>
    </source>
</evidence>
<keyword evidence="5 11" id="KW-0812">Transmembrane</keyword>
<dbReference type="GO" id="GO:0015031">
    <property type="term" value="P:protein transport"/>
    <property type="evidence" value="ECO:0007669"/>
    <property type="project" value="UniProtKB-KW"/>
</dbReference>
<keyword evidence="9 11" id="KW-0472">Membrane</keyword>
<evidence type="ECO:0000256" key="6">
    <source>
        <dbReference type="ARBA" id="ARBA00022927"/>
    </source>
</evidence>
<evidence type="ECO:0000256" key="10">
    <source>
        <dbReference type="SAM" id="MobiDB-lite"/>
    </source>
</evidence>
<protein>
    <submittedName>
        <fullName evidence="12">Preprotein translocase, YajC subunit</fullName>
    </submittedName>
</protein>
<sequence>MQYTTILILAIFLGGMIFVNSRAQRKQKQARDDMQNKLVKGAEVETIGGLIATVDEVDQANNRIVLDVEGVYLTFDLSRSILKVNASPADTSVVSAESTDDQAEDNDKTESAIED</sequence>
<evidence type="ECO:0000313" key="12">
    <source>
        <dbReference type="EMBL" id="EHI74544.1"/>
    </source>
</evidence>
<dbReference type="Proteomes" id="UP000004322">
    <property type="component" value="Unassembled WGS sequence"/>
</dbReference>
<dbReference type="OrthoDB" id="9800132at2"/>
<accession>G5JNQ2</accession>
<organism evidence="12 13">
    <name type="scientific">Streptococcus criceti HS-6</name>
    <dbReference type="NCBI Taxonomy" id="873449"/>
    <lineage>
        <taxon>Bacteria</taxon>
        <taxon>Bacillati</taxon>
        <taxon>Bacillota</taxon>
        <taxon>Bacilli</taxon>
        <taxon>Lactobacillales</taxon>
        <taxon>Streptococcaceae</taxon>
        <taxon>Streptococcus</taxon>
    </lineage>
</organism>
<evidence type="ECO:0000313" key="13">
    <source>
        <dbReference type="Proteomes" id="UP000004322"/>
    </source>
</evidence>
<dbReference type="PANTHER" id="PTHR33909:SF1">
    <property type="entry name" value="SEC TRANSLOCON ACCESSORY COMPLEX SUBUNIT YAJC"/>
    <property type="match status" value="1"/>
</dbReference>
<comment type="similarity">
    <text evidence="2">Belongs to the YajC family.</text>
</comment>
<dbReference type="Pfam" id="PF02699">
    <property type="entry name" value="YajC"/>
    <property type="match status" value="1"/>
</dbReference>
<dbReference type="GO" id="GO:0005886">
    <property type="term" value="C:plasma membrane"/>
    <property type="evidence" value="ECO:0007669"/>
    <property type="project" value="UniProtKB-SubCell"/>
</dbReference>
<evidence type="ECO:0000256" key="5">
    <source>
        <dbReference type="ARBA" id="ARBA00022692"/>
    </source>
</evidence>
<evidence type="ECO:0000256" key="4">
    <source>
        <dbReference type="ARBA" id="ARBA00022475"/>
    </source>
</evidence>
<proteinExistence type="inferred from homology"/>
<keyword evidence="7 11" id="KW-1133">Transmembrane helix</keyword>
<evidence type="ECO:0000256" key="1">
    <source>
        <dbReference type="ARBA" id="ARBA00004162"/>
    </source>
</evidence>
<evidence type="ECO:0000256" key="11">
    <source>
        <dbReference type="SAM" id="Phobius"/>
    </source>
</evidence>
<dbReference type="eggNOG" id="COG1862">
    <property type="taxonomic scope" value="Bacteria"/>
</dbReference>
<gene>
    <name evidence="12" type="primary">yajC</name>
    <name evidence="12" type="ORF">STRCR_0209</name>
</gene>
<dbReference type="InterPro" id="IPR003849">
    <property type="entry name" value="Preprotein_translocase_YajC"/>
</dbReference>
<feature type="region of interest" description="Disordered" evidence="10">
    <location>
        <begin position="88"/>
        <end position="115"/>
    </location>
</feature>
<dbReference type="SMART" id="SM01323">
    <property type="entry name" value="YajC"/>
    <property type="match status" value="1"/>
</dbReference>
<feature type="transmembrane region" description="Helical" evidence="11">
    <location>
        <begin position="6"/>
        <end position="23"/>
    </location>
</feature>
<keyword evidence="4" id="KW-1003">Cell membrane</keyword>
<evidence type="ECO:0000256" key="9">
    <source>
        <dbReference type="ARBA" id="ARBA00023136"/>
    </source>
</evidence>
<feature type="compositionally biased region" description="Basic and acidic residues" evidence="10">
    <location>
        <begin position="105"/>
        <end position="115"/>
    </location>
</feature>
<name>G5JNQ2_STRCG</name>
<dbReference type="AlphaFoldDB" id="G5JNQ2"/>
<dbReference type="PANTHER" id="PTHR33909">
    <property type="entry name" value="SEC TRANSLOCON ACCESSORY COMPLEX SUBUNIT YAJC"/>
    <property type="match status" value="1"/>
</dbReference>